<organism evidence="2 3">
    <name type="scientific">Psylliodes chrysocephalus</name>
    <dbReference type="NCBI Taxonomy" id="3402493"/>
    <lineage>
        <taxon>Eukaryota</taxon>
        <taxon>Metazoa</taxon>
        <taxon>Ecdysozoa</taxon>
        <taxon>Arthropoda</taxon>
        <taxon>Hexapoda</taxon>
        <taxon>Insecta</taxon>
        <taxon>Pterygota</taxon>
        <taxon>Neoptera</taxon>
        <taxon>Endopterygota</taxon>
        <taxon>Coleoptera</taxon>
        <taxon>Polyphaga</taxon>
        <taxon>Cucujiformia</taxon>
        <taxon>Chrysomeloidea</taxon>
        <taxon>Chrysomelidae</taxon>
        <taxon>Galerucinae</taxon>
        <taxon>Alticini</taxon>
        <taxon>Psylliodes</taxon>
    </lineage>
</organism>
<feature type="transmembrane region" description="Helical" evidence="1">
    <location>
        <begin position="141"/>
        <end position="174"/>
    </location>
</feature>
<reference evidence="2" key="1">
    <citation type="submission" date="2022-01" db="EMBL/GenBank/DDBJ databases">
        <authorList>
            <person name="King R."/>
        </authorList>
    </citation>
    <scope>NUCLEOTIDE SEQUENCE</scope>
</reference>
<dbReference type="AlphaFoldDB" id="A0A9P0G901"/>
<proteinExistence type="predicted"/>
<sequence>MLNDMYDIFDLIVKKTNAFLNYINQIETIRNKDIVIEHELPQQRFRKRKRMVDETTEDSFITDPMKKFKVEVFKSVISQAIQSISQRFEANKQIYENFSGLITRNFKSLDLLSDSKFTDIAKKIGIDNVELKNELLSFTQIYRLVFFIFMFFKNGSFILFLILYVYLLILIIYVC</sequence>
<dbReference type="Proteomes" id="UP001153636">
    <property type="component" value="Chromosome 2"/>
</dbReference>
<dbReference type="OrthoDB" id="6600697at2759"/>
<evidence type="ECO:0000313" key="2">
    <source>
        <dbReference type="EMBL" id="CAH1106639.1"/>
    </source>
</evidence>
<dbReference type="EMBL" id="OV651814">
    <property type="protein sequence ID" value="CAH1106639.1"/>
    <property type="molecule type" value="Genomic_DNA"/>
</dbReference>
<evidence type="ECO:0000256" key="1">
    <source>
        <dbReference type="SAM" id="Phobius"/>
    </source>
</evidence>
<keyword evidence="1" id="KW-1133">Transmembrane helix</keyword>
<keyword evidence="3" id="KW-1185">Reference proteome</keyword>
<gene>
    <name evidence="2" type="ORF">PSYICH_LOCUS6798</name>
</gene>
<name>A0A9P0G901_9CUCU</name>
<keyword evidence="1" id="KW-0472">Membrane</keyword>
<evidence type="ECO:0000313" key="3">
    <source>
        <dbReference type="Proteomes" id="UP001153636"/>
    </source>
</evidence>
<keyword evidence="1" id="KW-0812">Transmembrane</keyword>
<protein>
    <submittedName>
        <fullName evidence="2">Uncharacterized protein</fullName>
    </submittedName>
</protein>
<accession>A0A9P0G901</accession>